<comment type="caution">
    <text evidence="1">The sequence shown here is derived from an EMBL/GenBank/DDBJ whole genome shotgun (WGS) entry which is preliminary data.</text>
</comment>
<accession>A0A0A2C0F4</accession>
<organism evidence="1 2">
    <name type="scientific">Prochlorococcus marinus str. PAC1</name>
    <dbReference type="NCBI Taxonomy" id="59924"/>
    <lineage>
        <taxon>Bacteria</taxon>
        <taxon>Bacillati</taxon>
        <taxon>Cyanobacteriota</taxon>
        <taxon>Cyanophyceae</taxon>
        <taxon>Synechococcales</taxon>
        <taxon>Prochlorococcaceae</taxon>
        <taxon>Prochlorococcus</taxon>
    </lineage>
</organism>
<dbReference type="PANTHER" id="PTHR36142">
    <property type="entry name" value="METALLO-HYDROLASE/OXIDOREDUCTASE SUPERFAMILY PROTEIN"/>
    <property type="match status" value="1"/>
</dbReference>
<dbReference type="AlphaFoldDB" id="A0A0A2C0F4"/>
<dbReference type="RefSeq" id="WP_036907759.1">
    <property type="nucleotide sequence ID" value="NZ_CP138967.1"/>
</dbReference>
<reference evidence="2" key="1">
    <citation type="journal article" date="2014" name="Sci. Data">
        <title>Genomes of diverse isolates of the marine cyanobacterium Prochlorococcus.</title>
        <authorList>
            <person name="Biller S."/>
            <person name="Berube P."/>
            <person name="Thompson J."/>
            <person name="Kelly L."/>
            <person name="Roggensack S."/>
            <person name="Awad L."/>
            <person name="Roache-Johnson K."/>
            <person name="Ding H."/>
            <person name="Giovannoni S.J."/>
            <person name="Moore L.R."/>
            <person name="Chisholm S.W."/>
        </authorList>
    </citation>
    <scope>NUCLEOTIDE SEQUENCE [LARGE SCALE GENOMIC DNA]</scope>
    <source>
        <strain evidence="2">PAC1</strain>
    </source>
</reference>
<dbReference type="SUPFAM" id="SSF56281">
    <property type="entry name" value="Metallo-hydrolase/oxidoreductase"/>
    <property type="match status" value="1"/>
</dbReference>
<dbReference type="Pfam" id="PF13483">
    <property type="entry name" value="Lactamase_B_3"/>
    <property type="match status" value="1"/>
</dbReference>
<dbReference type="EMBL" id="JNAX01000015">
    <property type="protein sequence ID" value="KGG19841.1"/>
    <property type="molecule type" value="Genomic_DNA"/>
</dbReference>
<evidence type="ECO:0000313" key="1">
    <source>
        <dbReference type="EMBL" id="KGG19841.1"/>
    </source>
</evidence>
<evidence type="ECO:0000313" key="2">
    <source>
        <dbReference type="Proteomes" id="UP000030392"/>
    </source>
</evidence>
<evidence type="ECO:0008006" key="3">
    <source>
        <dbReference type="Google" id="ProtNLM"/>
    </source>
</evidence>
<dbReference type="Proteomes" id="UP000030392">
    <property type="component" value="Unassembled WGS sequence"/>
</dbReference>
<dbReference type="Gene3D" id="3.60.15.10">
    <property type="entry name" value="Ribonuclease Z/Hydroxyacylglutathione hydrolase-like"/>
    <property type="match status" value="1"/>
</dbReference>
<sequence>MTIKATYYGANGWLIELDNTRILIDPWLNGDLTFPPGDWLIKGELGKEVDIPRSIDFLLLTQGQPDHAHPPTLEKINKSIPVIASQAASNVVRKIGFTEINTLKPGEAFKKNNINIQATSGASVPNIENGYIIESGKDSIYIEPHGFLDKQIKPRNIDLLITPIIDFSLPLAGKFIRGKTVLPQLLKLFNPTTVLASTTGGDITFTGLINNLIKVEGSVEDKTLLKDSSASLITPEPLKEYKFEKN</sequence>
<dbReference type="InterPro" id="IPR036866">
    <property type="entry name" value="RibonucZ/Hydroxyglut_hydro"/>
</dbReference>
<protein>
    <recommendedName>
        <fullName evidence="3">MBL fold metallo-hydrolase</fullName>
    </recommendedName>
</protein>
<name>A0A0A2C0F4_PROMR</name>
<gene>
    <name evidence="1" type="ORF">EV03_2229</name>
</gene>
<dbReference type="PANTHER" id="PTHR36142:SF2">
    <property type="entry name" value="METALLO-HYDROLASE_OXIDOREDUCTASE SUPERFAMILY PROTEIN"/>
    <property type="match status" value="1"/>
</dbReference>
<proteinExistence type="predicted"/>